<keyword evidence="5" id="KW-1185">Reference proteome</keyword>
<evidence type="ECO:0000313" key="5">
    <source>
        <dbReference type="Proteomes" id="UP000677913"/>
    </source>
</evidence>
<proteinExistence type="predicted"/>
<feature type="domain" description="DUF2326" evidence="2">
    <location>
        <begin position="439"/>
        <end position="574"/>
    </location>
</feature>
<feature type="domain" description="ABC-three component systems C-terminal" evidence="3">
    <location>
        <begin position="273"/>
        <end position="397"/>
    </location>
</feature>
<dbReference type="RefSeq" id="WP_211468148.1">
    <property type="nucleotide sequence ID" value="NZ_JAGSXH010000038.1"/>
</dbReference>
<sequence>MLHRLAADDPRFRTVEFQPGLNILVAQSTEHSAVTDSRNGLGKSSVIELLHFLLGGQPKTSDLVRCDALRNWTFSLRLNGRPGTGEQLSVQRTGADPSTVRLQAIPSVVNGHRLRLADWQRRIEADLFGLVEPRPGLSGRMLLSFLIRRASGGFNSPVQSFPKQRDVDATPNLAYLLGLDVGLAEKYKRLADRRVARQDLKKASSDPDLLGMVVGTTGDLKGEIGVLKNDIEQYREQAEAFQVVPQYEDLQDRADDINQTIRGLLDQDFADRRNLEVLEQAIADSVDPEVKYLEQVYEDLGIALPDEVSRRFDEVREFHAAVVRNRRAYLQQDLLDTRARLTDRSAQRERLGQELAEVMKQLQNGGALEGLQVLQTELAKRQAELAQLEKRLAVAESLQASTAEIKAAEAELRRQAVADLAERSQQIDEANKLFLELARRMYGNAHKGYLSIEPTATSLKITPKIDADDSTGINHVSIFCFDMTLAILAKRGRRGPDFLVHDSHLFDGVDERQLKHALEAAAELTERENFQYVLTINEDDLDKAVALGFDAEPYIIEPRLTDADPRGGLFGFRFDR</sequence>
<gene>
    <name evidence="4" type="ORF">KGA66_12990</name>
</gene>
<dbReference type="InterPro" id="IPR046919">
    <property type="entry name" value="ABC-3C_CTD10"/>
</dbReference>
<name>A0A8J7WNG7_9ACTN</name>
<feature type="coiled-coil region" evidence="1">
    <location>
        <begin position="371"/>
        <end position="418"/>
    </location>
</feature>
<dbReference type="Pfam" id="PF10088">
    <property type="entry name" value="DUF2326"/>
    <property type="match status" value="1"/>
</dbReference>
<dbReference type="Pfam" id="PF20275">
    <property type="entry name" value="CTD10"/>
    <property type="match status" value="1"/>
</dbReference>
<accession>A0A8J7WNG7</accession>
<protein>
    <submittedName>
        <fullName evidence="4">DUF2326 domain-containing protein</fullName>
    </submittedName>
</protein>
<dbReference type="Gene3D" id="3.40.50.300">
    <property type="entry name" value="P-loop containing nucleotide triphosphate hydrolases"/>
    <property type="match status" value="1"/>
</dbReference>
<evidence type="ECO:0000259" key="2">
    <source>
        <dbReference type="Pfam" id="PF10088"/>
    </source>
</evidence>
<dbReference type="AlphaFoldDB" id="A0A8J7WNG7"/>
<evidence type="ECO:0000259" key="3">
    <source>
        <dbReference type="Pfam" id="PF20275"/>
    </source>
</evidence>
<dbReference type="Proteomes" id="UP000677913">
    <property type="component" value="Unassembled WGS sequence"/>
</dbReference>
<evidence type="ECO:0000313" key="4">
    <source>
        <dbReference type="EMBL" id="MBS2963965.1"/>
    </source>
</evidence>
<organism evidence="4 5">
    <name type="scientific">Actinocrinis puniceicyclus</name>
    <dbReference type="NCBI Taxonomy" id="977794"/>
    <lineage>
        <taxon>Bacteria</taxon>
        <taxon>Bacillati</taxon>
        <taxon>Actinomycetota</taxon>
        <taxon>Actinomycetes</taxon>
        <taxon>Catenulisporales</taxon>
        <taxon>Actinospicaceae</taxon>
        <taxon>Actinocrinis</taxon>
    </lineage>
</organism>
<dbReference type="InterPro" id="IPR018760">
    <property type="entry name" value="DUF2326"/>
</dbReference>
<dbReference type="InterPro" id="IPR027417">
    <property type="entry name" value="P-loop_NTPase"/>
</dbReference>
<keyword evidence="1" id="KW-0175">Coiled coil</keyword>
<dbReference type="EMBL" id="JAGSXH010000038">
    <property type="protein sequence ID" value="MBS2963965.1"/>
    <property type="molecule type" value="Genomic_DNA"/>
</dbReference>
<comment type="caution">
    <text evidence="4">The sequence shown here is derived from an EMBL/GenBank/DDBJ whole genome shotgun (WGS) entry which is preliminary data.</text>
</comment>
<reference evidence="4" key="1">
    <citation type="submission" date="2021-04" db="EMBL/GenBank/DDBJ databases">
        <title>Genome based classification of Actinospica acidithermotolerans sp. nov., an actinobacterium isolated from an Indonesian hot spring.</title>
        <authorList>
            <person name="Kusuma A.B."/>
            <person name="Putra K.E."/>
            <person name="Nafisah S."/>
            <person name="Loh J."/>
            <person name="Nouioui I."/>
            <person name="Goodfellow M."/>
        </authorList>
    </citation>
    <scope>NUCLEOTIDE SEQUENCE</scope>
    <source>
        <strain evidence="4">DSM 45618</strain>
    </source>
</reference>
<evidence type="ECO:0000256" key="1">
    <source>
        <dbReference type="SAM" id="Coils"/>
    </source>
</evidence>